<name>A0A1A9VX15_GLOAU</name>
<proteinExistence type="predicted"/>
<reference evidence="1" key="1">
    <citation type="submission" date="2020-05" db="UniProtKB">
        <authorList>
            <consortium name="EnsemblMetazoa"/>
        </authorList>
    </citation>
    <scope>IDENTIFICATION</scope>
    <source>
        <strain evidence="1">TTRI</strain>
    </source>
</reference>
<dbReference type="EnsemblMetazoa" id="GAUT050422-RA">
    <property type="protein sequence ID" value="GAUT050422-PA"/>
    <property type="gene ID" value="GAUT050422"/>
</dbReference>
<dbReference type="Proteomes" id="UP000078200">
    <property type="component" value="Unassembled WGS sequence"/>
</dbReference>
<dbReference type="STRING" id="7395.A0A1A9VX15"/>
<sequence>MRTFDEETTLSSKGPYEAYVGSLKPLHCLTFIGYDKTSLNHTTLKQQENFEKREKLVDQKMKENTISCRQFADKGVNAGEYLEKKSAKFMVRLEPKIKSSSRKATKSSLQNWGLRGEEDSNQALPVDSRTLTHKHVKSSVPKQKVVEVTNCIEDITGSRNRKNNEEEECEKGIKKLVKSDYRLLPISLFKERFEKIDNLEKLVASIREEINRMREIIISQEDLLQFSELYERVKELNSMIINLKSYDSSSSSKYSNAAETSDLKNSSIKPKLEMREKRYKSSRRKVVEDIEKKKGIPLTSISAIDAATIVAAAANTFVPPKHYEAAISGIDKHNMTIYGYRYWDTSSIQ</sequence>
<dbReference type="VEuPathDB" id="VectorBase:GAUT050422"/>
<protein>
    <submittedName>
        <fullName evidence="1">Uncharacterized protein</fullName>
    </submittedName>
</protein>
<keyword evidence="2" id="KW-1185">Reference proteome</keyword>
<organism evidence="1 2">
    <name type="scientific">Glossina austeni</name>
    <name type="common">Savannah tsetse fly</name>
    <dbReference type="NCBI Taxonomy" id="7395"/>
    <lineage>
        <taxon>Eukaryota</taxon>
        <taxon>Metazoa</taxon>
        <taxon>Ecdysozoa</taxon>
        <taxon>Arthropoda</taxon>
        <taxon>Hexapoda</taxon>
        <taxon>Insecta</taxon>
        <taxon>Pterygota</taxon>
        <taxon>Neoptera</taxon>
        <taxon>Endopterygota</taxon>
        <taxon>Diptera</taxon>
        <taxon>Brachycera</taxon>
        <taxon>Muscomorpha</taxon>
        <taxon>Hippoboscoidea</taxon>
        <taxon>Glossinidae</taxon>
        <taxon>Glossina</taxon>
    </lineage>
</organism>
<accession>A0A1A9VX15</accession>
<evidence type="ECO:0000313" key="2">
    <source>
        <dbReference type="Proteomes" id="UP000078200"/>
    </source>
</evidence>
<dbReference type="AlphaFoldDB" id="A0A1A9VX15"/>
<evidence type="ECO:0000313" key="1">
    <source>
        <dbReference type="EnsemblMetazoa" id="GAUT050422-PA"/>
    </source>
</evidence>